<evidence type="ECO:0000313" key="2">
    <source>
        <dbReference type="Proteomes" id="UP000694005"/>
    </source>
</evidence>
<dbReference type="Gramene" id="A05p19080.2_BraZ1">
    <property type="protein sequence ID" value="A05p19080.2_BraZ1.CDS"/>
    <property type="gene ID" value="A05g19080.2_BraZ1"/>
</dbReference>
<dbReference type="AlphaFoldDB" id="A0A8D9GCI1"/>
<dbReference type="EMBL" id="LS974621">
    <property type="protein sequence ID" value="CAG7875387.1"/>
    <property type="molecule type" value="Genomic_DNA"/>
</dbReference>
<protein>
    <submittedName>
        <fullName evidence="1">Uncharacterized protein</fullName>
    </submittedName>
</protein>
<accession>A0A8D9GCI1</accession>
<dbReference type="Proteomes" id="UP000694005">
    <property type="component" value="Chromosome A05"/>
</dbReference>
<sequence length="70" mass="8202">MFVYLLRDLQPATERRLLFVLLSRNLRPGIGRMSQRLKIKKNLIARLVAGCRSQVARHVNEHSFSRRSQV</sequence>
<name>A0A8D9GCI1_BRACM</name>
<proteinExistence type="predicted"/>
<gene>
    <name evidence="1" type="ORF">BRAPAZ1V2_A05P19080.2</name>
</gene>
<reference evidence="1 2" key="1">
    <citation type="submission" date="2021-07" db="EMBL/GenBank/DDBJ databases">
        <authorList>
            <consortium name="Genoscope - CEA"/>
            <person name="William W."/>
        </authorList>
    </citation>
    <scope>NUCLEOTIDE SEQUENCE [LARGE SCALE GENOMIC DNA]</scope>
</reference>
<organism evidence="1 2">
    <name type="scientific">Brassica campestris</name>
    <name type="common">Field mustard</name>
    <dbReference type="NCBI Taxonomy" id="3711"/>
    <lineage>
        <taxon>Eukaryota</taxon>
        <taxon>Viridiplantae</taxon>
        <taxon>Streptophyta</taxon>
        <taxon>Embryophyta</taxon>
        <taxon>Tracheophyta</taxon>
        <taxon>Spermatophyta</taxon>
        <taxon>Magnoliopsida</taxon>
        <taxon>eudicotyledons</taxon>
        <taxon>Gunneridae</taxon>
        <taxon>Pentapetalae</taxon>
        <taxon>rosids</taxon>
        <taxon>malvids</taxon>
        <taxon>Brassicales</taxon>
        <taxon>Brassicaceae</taxon>
        <taxon>Brassiceae</taxon>
        <taxon>Brassica</taxon>
    </lineage>
</organism>
<evidence type="ECO:0000313" key="1">
    <source>
        <dbReference type="EMBL" id="CAG7875387.1"/>
    </source>
</evidence>